<evidence type="ECO:0000313" key="2">
    <source>
        <dbReference type="EMBL" id="GAA0879388.1"/>
    </source>
</evidence>
<dbReference type="EMBL" id="BAAAFI010000011">
    <property type="protein sequence ID" value="GAA0879388.1"/>
    <property type="molecule type" value="Genomic_DNA"/>
</dbReference>
<reference evidence="3" key="1">
    <citation type="journal article" date="2019" name="Int. J. Syst. Evol. Microbiol.">
        <title>The Global Catalogue of Microorganisms (GCM) 10K type strain sequencing project: providing services to taxonomists for standard genome sequencing and annotation.</title>
        <authorList>
            <consortium name="The Broad Institute Genomics Platform"/>
            <consortium name="The Broad Institute Genome Sequencing Center for Infectious Disease"/>
            <person name="Wu L."/>
            <person name="Ma J."/>
        </authorList>
    </citation>
    <scope>NUCLEOTIDE SEQUENCE [LARGE SCALE GENOMIC DNA]</scope>
    <source>
        <strain evidence="3">JCM 16112</strain>
    </source>
</reference>
<proteinExistence type="predicted"/>
<protein>
    <submittedName>
        <fullName evidence="2">Uncharacterized protein</fullName>
    </submittedName>
</protein>
<evidence type="ECO:0000256" key="1">
    <source>
        <dbReference type="SAM" id="Phobius"/>
    </source>
</evidence>
<dbReference type="Proteomes" id="UP001500469">
    <property type="component" value="Unassembled WGS sequence"/>
</dbReference>
<feature type="transmembrane region" description="Helical" evidence="1">
    <location>
        <begin position="20"/>
        <end position="39"/>
    </location>
</feature>
<keyword evidence="3" id="KW-1185">Reference proteome</keyword>
<name>A0ABP3YDF1_9BACT</name>
<sequence length="108" mass="11787">MKTQISTLLGAEPARLLKAAFLGSLLPLGWLLFLILSDLKSFESWMFIPLVIIPSGGAAGGVLFCVVGFEWLSKGNKKIGPIILSTIAYFIVLWMSAVIAFNFTGHWD</sequence>
<comment type="caution">
    <text evidence="2">The sequence shown here is derived from an EMBL/GenBank/DDBJ whole genome shotgun (WGS) entry which is preliminary data.</text>
</comment>
<feature type="transmembrane region" description="Helical" evidence="1">
    <location>
        <begin position="81"/>
        <end position="103"/>
    </location>
</feature>
<organism evidence="2 3">
    <name type="scientific">Algoriphagus jejuensis</name>
    <dbReference type="NCBI Taxonomy" id="419934"/>
    <lineage>
        <taxon>Bacteria</taxon>
        <taxon>Pseudomonadati</taxon>
        <taxon>Bacteroidota</taxon>
        <taxon>Cytophagia</taxon>
        <taxon>Cytophagales</taxon>
        <taxon>Cyclobacteriaceae</taxon>
        <taxon>Algoriphagus</taxon>
    </lineage>
</organism>
<keyword evidence="1" id="KW-0472">Membrane</keyword>
<feature type="transmembrane region" description="Helical" evidence="1">
    <location>
        <begin position="45"/>
        <end position="69"/>
    </location>
</feature>
<gene>
    <name evidence="2" type="ORF">GCM10009119_23560</name>
</gene>
<keyword evidence="1" id="KW-0812">Transmembrane</keyword>
<keyword evidence="1" id="KW-1133">Transmembrane helix</keyword>
<dbReference type="RefSeq" id="WP_343851743.1">
    <property type="nucleotide sequence ID" value="NZ_BAAAFI010000011.1"/>
</dbReference>
<accession>A0ABP3YDF1</accession>
<evidence type="ECO:0000313" key="3">
    <source>
        <dbReference type="Proteomes" id="UP001500469"/>
    </source>
</evidence>